<dbReference type="AlphaFoldDB" id="A0A6V7Q666"/>
<evidence type="ECO:0000313" key="1">
    <source>
        <dbReference type="EMBL" id="CAD1838508.1"/>
    </source>
</evidence>
<gene>
    <name evidence="1" type="ORF">CB5_LOCUS21719</name>
</gene>
<reference evidence="1" key="1">
    <citation type="submission" date="2020-07" db="EMBL/GenBank/DDBJ databases">
        <authorList>
            <person name="Lin J."/>
        </authorList>
    </citation>
    <scope>NUCLEOTIDE SEQUENCE</scope>
</reference>
<protein>
    <submittedName>
        <fullName evidence="1">Uncharacterized protein</fullName>
    </submittedName>
</protein>
<name>A0A6V7Q666_ANACO</name>
<dbReference type="EMBL" id="LR862133">
    <property type="protein sequence ID" value="CAD1838508.1"/>
    <property type="molecule type" value="Genomic_DNA"/>
</dbReference>
<sequence length="172" mass="20293">MNTKVVRWKRLLYMYLLGHANEVRLRGINLNVPFFIWHRMAQDIKTSNQNGRLPYPLLIMRILWEHGVDAHCSSYEHSLGMINETTLIKSRTLLRCPPRRSLALVRLNYLRSYLRRRFLYLLFIVSNSGCHLNKRGFLQNCTVSLLSKRGSLLNKLVLQKTWQGLPHNESNF</sequence>
<organism evidence="1">
    <name type="scientific">Ananas comosus var. bracteatus</name>
    <name type="common">red pineapple</name>
    <dbReference type="NCBI Taxonomy" id="296719"/>
    <lineage>
        <taxon>Eukaryota</taxon>
        <taxon>Viridiplantae</taxon>
        <taxon>Streptophyta</taxon>
        <taxon>Embryophyta</taxon>
        <taxon>Tracheophyta</taxon>
        <taxon>Spermatophyta</taxon>
        <taxon>Magnoliopsida</taxon>
        <taxon>Liliopsida</taxon>
        <taxon>Poales</taxon>
        <taxon>Bromeliaceae</taxon>
        <taxon>Bromelioideae</taxon>
        <taxon>Ananas</taxon>
    </lineage>
</organism>
<proteinExistence type="predicted"/>
<accession>A0A6V7Q666</accession>